<reference evidence="1" key="1">
    <citation type="submission" date="2018-02" db="EMBL/GenBank/DDBJ databases">
        <title>Rhizophora mucronata_Transcriptome.</title>
        <authorList>
            <person name="Meera S.P."/>
            <person name="Sreeshan A."/>
            <person name="Augustine A."/>
        </authorList>
    </citation>
    <scope>NUCLEOTIDE SEQUENCE</scope>
    <source>
        <tissue evidence="1">Leaf</tissue>
    </source>
</reference>
<sequence length="39" mass="4674">MAEQRRLKCIKNRAMKSFQADFPNITPRQQKTHLFLEPT</sequence>
<dbReference type="AlphaFoldDB" id="A0A2P2R270"/>
<evidence type="ECO:0000313" key="1">
    <source>
        <dbReference type="EMBL" id="MBX73335.1"/>
    </source>
</evidence>
<proteinExistence type="predicted"/>
<name>A0A2P2R270_RHIMU</name>
<protein>
    <submittedName>
        <fullName evidence="1">Uncharacterized protein</fullName>
    </submittedName>
</protein>
<dbReference type="EMBL" id="GGEC01092851">
    <property type="protein sequence ID" value="MBX73335.1"/>
    <property type="molecule type" value="Transcribed_RNA"/>
</dbReference>
<accession>A0A2P2R270</accession>
<organism evidence="1">
    <name type="scientific">Rhizophora mucronata</name>
    <name type="common">Asiatic mangrove</name>
    <dbReference type="NCBI Taxonomy" id="61149"/>
    <lineage>
        <taxon>Eukaryota</taxon>
        <taxon>Viridiplantae</taxon>
        <taxon>Streptophyta</taxon>
        <taxon>Embryophyta</taxon>
        <taxon>Tracheophyta</taxon>
        <taxon>Spermatophyta</taxon>
        <taxon>Magnoliopsida</taxon>
        <taxon>eudicotyledons</taxon>
        <taxon>Gunneridae</taxon>
        <taxon>Pentapetalae</taxon>
        <taxon>rosids</taxon>
        <taxon>fabids</taxon>
        <taxon>Malpighiales</taxon>
        <taxon>Rhizophoraceae</taxon>
        <taxon>Rhizophora</taxon>
    </lineage>
</organism>